<organism evidence="1 2">
    <name type="scientific">Lachnospira eligens</name>
    <dbReference type="NCBI Taxonomy" id="39485"/>
    <lineage>
        <taxon>Bacteria</taxon>
        <taxon>Bacillati</taxon>
        <taxon>Bacillota</taxon>
        <taxon>Clostridia</taxon>
        <taxon>Lachnospirales</taxon>
        <taxon>Lachnospiraceae</taxon>
        <taxon>Lachnospira</taxon>
    </lineage>
</organism>
<name>A0A174YI75_9FIRM</name>
<sequence>MRQSLFICIGGLEFLRNIKDCVNANLSLLNTGKEIILYDKLTTSNKHKSLEERAMEFNGDLMLDGEYDWGELVGREKI</sequence>
<proteinExistence type="predicted"/>
<dbReference type="EMBL" id="CZBU01000001">
    <property type="protein sequence ID" value="CUQ74814.1"/>
    <property type="molecule type" value="Genomic_DNA"/>
</dbReference>
<dbReference type="AlphaFoldDB" id="A0A174YI75"/>
<gene>
    <name evidence="1" type="ORF">ERS852490_00169</name>
</gene>
<evidence type="ECO:0000313" key="2">
    <source>
        <dbReference type="Proteomes" id="UP000095621"/>
    </source>
</evidence>
<dbReference type="Proteomes" id="UP000095621">
    <property type="component" value="Unassembled WGS sequence"/>
</dbReference>
<reference evidence="1 2" key="1">
    <citation type="submission" date="2015-09" db="EMBL/GenBank/DDBJ databases">
        <authorList>
            <consortium name="Pathogen Informatics"/>
        </authorList>
    </citation>
    <scope>NUCLEOTIDE SEQUENCE [LARGE SCALE GENOMIC DNA]</scope>
    <source>
        <strain evidence="1 2">2789STDY5834875</strain>
    </source>
</reference>
<protein>
    <submittedName>
        <fullName evidence="1">Uncharacterized protein</fullName>
    </submittedName>
</protein>
<accession>A0A174YI75</accession>
<evidence type="ECO:0000313" key="1">
    <source>
        <dbReference type="EMBL" id="CUQ74814.1"/>
    </source>
</evidence>